<accession>A0ABW8WT95</accession>
<reference evidence="3 4" key="1">
    <citation type="submission" date="2024-07" db="EMBL/GenBank/DDBJ databases">
        <authorList>
            <person name="Tripathy S."/>
        </authorList>
    </citation>
    <scope>NUCLEOTIDE SEQUENCE [LARGE SCALE GENOMIC DNA]</scope>
    <source>
        <strain evidence="3 4">VB-61278_2</strain>
    </source>
</reference>
<keyword evidence="2" id="KW-0808">Transferase</keyword>
<dbReference type="CDD" id="cd06533">
    <property type="entry name" value="Glyco_transf_WecG_TagA"/>
    <property type="match status" value="1"/>
</dbReference>
<proteinExistence type="predicted"/>
<comment type="caution">
    <text evidence="3">The sequence shown here is derived from an EMBL/GenBank/DDBJ whole genome shotgun (WGS) entry which is preliminary data.</text>
</comment>
<evidence type="ECO:0000256" key="1">
    <source>
        <dbReference type="ARBA" id="ARBA00022676"/>
    </source>
</evidence>
<evidence type="ECO:0000313" key="3">
    <source>
        <dbReference type="EMBL" id="MFL9464177.1"/>
    </source>
</evidence>
<dbReference type="InterPro" id="IPR004629">
    <property type="entry name" value="WecG_TagA_CpsF"/>
</dbReference>
<evidence type="ECO:0000256" key="2">
    <source>
        <dbReference type="ARBA" id="ARBA00022679"/>
    </source>
</evidence>
<sequence>METMKFFNSNPKSLPIKHFQEEDRAKQRVQILNSSFDPVTIQETVNWAIRFIQEEKRGYICTVNVAILMMMENNKRLAKIINKAVLIVADGQPIIWTSRWLSAPLPSRVAGIDLIYELAAVAEQRQLGIYLLGGTTDVIADAAAKLQSKHPRLKISFDNGYFSSQQAAGRAEAIRQSGASILFVGMGVPRQEYFLEEHWENLGVNLAIGVGGSFDVIAGRKKRAPLWVQEVGLEWLYRLLQEPRRLWRRYLFTNLQFIYTLLQAFIHKSQKKQAA</sequence>
<dbReference type="Pfam" id="PF03808">
    <property type="entry name" value="Glyco_tran_WecG"/>
    <property type="match status" value="1"/>
</dbReference>
<dbReference type="PANTHER" id="PTHR34136">
    <property type="match status" value="1"/>
</dbReference>
<keyword evidence="1" id="KW-0328">Glycosyltransferase</keyword>
<name>A0ABW8WT95_9CYAN</name>
<evidence type="ECO:0000313" key="4">
    <source>
        <dbReference type="Proteomes" id="UP001628874"/>
    </source>
</evidence>
<protein>
    <submittedName>
        <fullName evidence="3">WecB/TagA/CpsF family glycosyltransferase</fullName>
    </submittedName>
</protein>
<dbReference type="RefSeq" id="WP_237266100.1">
    <property type="nucleotide sequence ID" value="NZ_JBFQGM010000011.1"/>
</dbReference>
<dbReference type="NCBIfam" id="TIGR00696">
    <property type="entry name" value="wecG_tagA_cpsF"/>
    <property type="match status" value="1"/>
</dbReference>
<keyword evidence="4" id="KW-1185">Reference proteome</keyword>
<organism evidence="3 4">
    <name type="scientific">Scytonema tolypothrichoides VB-61278_2</name>
    <dbReference type="NCBI Taxonomy" id="3232314"/>
    <lineage>
        <taxon>Bacteria</taxon>
        <taxon>Bacillati</taxon>
        <taxon>Cyanobacteriota</taxon>
        <taxon>Cyanophyceae</taxon>
        <taxon>Nostocales</taxon>
        <taxon>Scytonemataceae</taxon>
        <taxon>Scytonema</taxon>
    </lineage>
</organism>
<dbReference type="PANTHER" id="PTHR34136:SF1">
    <property type="entry name" value="UDP-N-ACETYL-D-MANNOSAMINURONIC ACID TRANSFERASE"/>
    <property type="match status" value="1"/>
</dbReference>
<dbReference type="EMBL" id="JBFQGM010000011">
    <property type="protein sequence ID" value="MFL9464177.1"/>
    <property type="molecule type" value="Genomic_DNA"/>
</dbReference>
<dbReference type="Proteomes" id="UP001628874">
    <property type="component" value="Unassembled WGS sequence"/>
</dbReference>
<gene>
    <name evidence="3" type="ORF">AB0759_26560</name>
</gene>